<dbReference type="InterPro" id="IPR008249">
    <property type="entry name" value="UPF0231"/>
</dbReference>
<proteinExistence type="inferred from homology"/>
<organism evidence="2">
    <name type="scientific">Vibrio sp. HB236076</name>
    <dbReference type="NCBI Taxonomy" id="3232307"/>
    <lineage>
        <taxon>Bacteria</taxon>
        <taxon>Pseudomonadati</taxon>
        <taxon>Pseudomonadota</taxon>
        <taxon>Gammaproteobacteria</taxon>
        <taxon>Vibrionales</taxon>
        <taxon>Vibrionaceae</taxon>
        <taxon>Vibrio</taxon>
    </lineage>
</organism>
<name>A0AB39H9N3_9VIBR</name>
<dbReference type="AlphaFoldDB" id="A0AB39H9N3"/>
<evidence type="ECO:0000313" key="2">
    <source>
        <dbReference type="EMBL" id="XDK24709.1"/>
    </source>
</evidence>
<comment type="similarity">
    <text evidence="1">Belongs to the UPF0231 family.</text>
</comment>
<dbReference type="Pfam" id="PF06062">
    <property type="entry name" value="UPF0231"/>
    <property type="match status" value="1"/>
</dbReference>
<sequence length="123" mass="14422">MEFEFTKNTLLGTYSVRCEMEHQILARWLEDEIGAQRTMIDQVHSFLELCAKKPMQTHWLPGREIGVSGLEHEIKVMQNSLVNDDEWLEEEGMSLYQSEGISVCGLEDFRQVFLQWCDFVAQY</sequence>
<dbReference type="KEGG" id="vih:AB0763_10980"/>
<dbReference type="RefSeq" id="WP_306100646.1">
    <property type="nucleotide sequence ID" value="NZ_CP162601.1"/>
</dbReference>
<dbReference type="EMBL" id="CP162601">
    <property type="protein sequence ID" value="XDK24709.1"/>
    <property type="molecule type" value="Genomic_DNA"/>
</dbReference>
<protein>
    <submittedName>
        <fullName evidence="2">YacL family protein</fullName>
    </submittedName>
</protein>
<reference evidence="2" key="1">
    <citation type="submission" date="2024-07" db="EMBL/GenBank/DDBJ databases">
        <title>Genome Analysis of a Potential Novel Vibrio Species Secreting pH- and Thermo-stable Alginate Lyase and its Application in Producing Alginate Oligosaccharides.</title>
        <authorList>
            <person name="Huang H."/>
            <person name="Bao K."/>
        </authorList>
    </citation>
    <scope>NUCLEOTIDE SEQUENCE</scope>
    <source>
        <strain evidence="2">HB236076</strain>
    </source>
</reference>
<dbReference type="PIRSF" id="PIRSF006287">
    <property type="entry name" value="UCP006287"/>
    <property type="match status" value="1"/>
</dbReference>
<evidence type="ECO:0000256" key="1">
    <source>
        <dbReference type="ARBA" id="ARBA00005367"/>
    </source>
</evidence>
<accession>A0AB39H9N3</accession>
<gene>
    <name evidence="2" type="ORF">AB0763_10980</name>
</gene>